<dbReference type="Pfam" id="PF06439">
    <property type="entry name" value="3keto-disac_hyd"/>
    <property type="match status" value="1"/>
</dbReference>
<dbReference type="GO" id="GO:0016787">
    <property type="term" value="F:hydrolase activity"/>
    <property type="evidence" value="ECO:0007669"/>
    <property type="project" value="UniProtKB-KW"/>
</dbReference>
<evidence type="ECO:0000259" key="1">
    <source>
        <dbReference type="Pfam" id="PF06439"/>
    </source>
</evidence>
<sequence>MANPFLGMWGLEVEGGGVGWLHVNEDQGFLDAELLWIGGSVLPVSNVYLADENTLVVTRTNISKKSDERSHTITNTLRIVKTGNTLKGTMSGPRRDGEYVANFTGFLMPTMPAKPDLSKVTYGKSIALFNEKNLDGWELMNPKQKNGFKVVNGILVNDPVQPENGKHISYGNIRTNQEFEDFNLKLEVNVPKGNNSGVYLRGIYEIQVVDSYGNDLDSHNMGALYSRIEPSQAAEKPAGEWQTMDITLVDRHVTVILNGKKIIDNQPAWGPTGGAMSADVLSSGPIYLQGDHGNVSYRNIVLTPVK</sequence>
<evidence type="ECO:0000313" key="2">
    <source>
        <dbReference type="EMBL" id="GEO20342.1"/>
    </source>
</evidence>
<dbReference type="Gene3D" id="2.60.120.560">
    <property type="entry name" value="Exo-inulinase, domain 1"/>
    <property type="match status" value="1"/>
</dbReference>
<evidence type="ECO:0000313" key="3">
    <source>
        <dbReference type="Proteomes" id="UP000321301"/>
    </source>
</evidence>
<proteinExistence type="predicted"/>
<protein>
    <submittedName>
        <fullName evidence="2">Large multifunctional protein-glycosyl hydrolase</fullName>
    </submittedName>
</protein>
<name>A0A512C7Z3_9BACT</name>
<dbReference type="EMBL" id="BJYV01000002">
    <property type="protein sequence ID" value="GEO20342.1"/>
    <property type="molecule type" value="Genomic_DNA"/>
</dbReference>
<dbReference type="InterPro" id="IPR010496">
    <property type="entry name" value="AL/BT2_dom"/>
</dbReference>
<keyword evidence="2" id="KW-0378">Hydrolase</keyword>
<gene>
    <name evidence="2" type="ORF">CQA01_08760</name>
</gene>
<organism evidence="2 3">
    <name type="scientific">Cyclobacterium qasimii</name>
    <dbReference type="NCBI Taxonomy" id="1350429"/>
    <lineage>
        <taxon>Bacteria</taxon>
        <taxon>Pseudomonadati</taxon>
        <taxon>Bacteroidota</taxon>
        <taxon>Cytophagia</taxon>
        <taxon>Cytophagales</taxon>
        <taxon>Cyclobacteriaceae</taxon>
        <taxon>Cyclobacterium</taxon>
    </lineage>
</organism>
<comment type="caution">
    <text evidence="2">The sequence shown here is derived from an EMBL/GenBank/DDBJ whole genome shotgun (WGS) entry which is preliminary data.</text>
</comment>
<accession>A0A512C7Z3</accession>
<dbReference type="Proteomes" id="UP000321301">
    <property type="component" value="Unassembled WGS sequence"/>
</dbReference>
<reference evidence="2 3" key="1">
    <citation type="submission" date="2019-07" db="EMBL/GenBank/DDBJ databases">
        <title>Whole genome shotgun sequence of Cyclobacterium qasimii NBRC 106168.</title>
        <authorList>
            <person name="Hosoyama A."/>
            <person name="Uohara A."/>
            <person name="Ohji S."/>
            <person name="Ichikawa N."/>
        </authorList>
    </citation>
    <scope>NUCLEOTIDE SEQUENCE [LARGE SCALE GENOMIC DNA]</scope>
    <source>
        <strain evidence="2 3">NBRC 106168</strain>
    </source>
</reference>
<feature type="domain" description="3-keto-alpha-glucoside-1,2-lyase/3-keto-2-hydroxy-glucal hydratase" evidence="1">
    <location>
        <begin position="125"/>
        <end position="302"/>
    </location>
</feature>
<keyword evidence="3" id="KW-1185">Reference proteome</keyword>
<dbReference type="AlphaFoldDB" id="A0A512C7Z3"/>